<dbReference type="InterPro" id="IPR029044">
    <property type="entry name" value="Nucleotide-diphossugar_trans"/>
</dbReference>
<evidence type="ECO:0000313" key="2">
    <source>
        <dbReference type="EMBL" id="REA56637.1"/>
    </source>
</evidence>
<dbReference type="Proteomes" id="UP000256373">
    <property type="component" value="Unassembled WGS sequence"/>
</dbReference>
<keyword evidence="3" id="KW-1185">Reference proteome</keyword>
<accession>A0A3D8Y6S8</accession>
<organism evidence="2 3">
    <name type="scientific">Dyadobacter luteus</name>
    <dbReference type="NCBI Taxonomy" id="2259619"/>
    <lineage>
        <taxon>Bacteria</taxon>
        <taxon>Pseudomonadati</taxon>
        <taxon>Bacteroidota</taxon>
        <taxon>Cytophagia</taxon>
        <taxon>Cytophagales</taxon>
        <taxon>Spirosomataceae</taxon>
        <taxon>Dyadobacter</taxon>
    </lineage>
</organism>
<dbReference type="OrthoDB" id="7851643at2"/>
<dbReference type="EMBL" id="QNUL01000036">
    <property type="protein sequence ID" value="REA56637.1"/>
    <property type="molecule type" value="Genomic_DNA"/>
</dbReference>
<protein>
    <recommendedName>
        <fullName evidence="1">Streptomycin biosynthesis protein StrF domain-containing protein</fullName>
    </recommendedName>
</protein>
<sequence length="295" mass="34369">MISVIICSINPQDLEAVTKNITATIGVEHEIISFDNRKEKKGICSVYNEGIKKAKYGIMCFMHEDVTIFTEKWGIHVLSTFDGDNRIGVIGVAGGGYKALAPSGWYCLEFQNPHISFQNIVQGYKRHDKEDVHAFHNPYKEKISEVVCVDGVWFCAKKEIAQLHGFDEKLLYGFHGYDLDFCLSIFGNHKIVVTYDVLMRHESEGNFDKTWLSQILKIHEKWNKVLPLTTAKLSRQEIYFTEKRAIKKQIEQMLEWNYSFAEIHRMLIQSLASKWMPMRLFLKAYLHFFKLKWKS</sequence>
<dbReference type="AlphaFoldDB" id="A0A3D8Y6S8"/>
<dbReference type="Pfam" id="PF13712">
    <property type="entry name" value="Glyco_tranf_2_5"/>
    <property type="match status" value="1"/>
</dbReference>
<feature type="domain" description="Streptomycin biosynthesis protein StrF" evidence="1">
    <location>
        <begin position="4"/>
        <end position="205"/>
    </location>
</feature>
<proteinExistence type="predicted"/>
<dbReference type="SUPFAM" id="SSF53448">
    <property type="entry name" value="Nucleotide-diphospho-sugar transferases"/>
    <property type="match status" value="1"/>
</dbReference>
<reference evidence="2 3" key="1">
    <citation type="submission" date="2018-07" db="EMBL/GenBank/DDBJ databases">
        <title>Dyadobacter roseus sp. nov., isolated from rose rhizosphere soil.</title>
        <authorList>
            <person name="Chen L."/>
        </authorList>
    </citation>
    <scope>NUCLEOTIDE SEQUENCE [LARGE SCALE GENOMIC DNA]</scope>
    <source>
        <strain evidence="2 3">RS19</strain>
    </source>
</reference>
<name>A0A3D8Y6S8_9BACT</name>
<evidence type="ECO:0000313" key="3">
    <source>
        <dbReference type="Proteomes" id="UP000256373"/>
    </source>
</evidence>
<dbReference type="InterPro" id="IPR059123">
    <property type="entry name" value="StrF_dom"/>
</dbReference>
<gene>
    <name evidence="2" type="ORF">DSL64_26310</name>
</gene>
<dbReference type="RefSeq" id="WP_115833947.1">
    <property type="nucleotide sequence ID" value="NZ_QNUL01000036.1"/>
</dbReference>
<comment type="caution">
    <text evidence="2">The sequence shown here is derived from an EMBL/GenBank/DDBJ whole genome shotgun (WGS) entry which is preliminary data.</text>
</comment>
<evidence type="ECO:0000259" key="1">
    <source>
        <dbReference type="Pfam" id="PF13712"/>
    </source>
</evidence>
<dbReference type="Gene3D" id="3.90.550.10">
    <property type="entry name" value="Spore Coat Polysaccharide Biosynthesis Protein SpsA, Chain A"/>
    <property type="match status" value="1"/>
</dbReference>